<dbReference type="InterPro" id="IPR027417">
    <property type="entry name" value="P-loop_NTPase"/>
</dbReference>
<gene>
    <name evidence="5" type="ORF">JOM49_000032</name>
</gene>
<evidence type="ECO:0000256" key="1">
    <source>
        <dbReference type="ARBA" id="ARBA00022741"/>
    </source>
</evidence>
<organism evidence="5 6">
    <name type="scientific">Amycolatopsis magusensis</name>
    <dbReference type="NCBI Taxonomy" id="882444"/>
    <lineage>
        <taxon>Bacteria</taxon>
        <taxon>Bacillati</taxon>
        <taxon>Actinomycetota</taxon>
        <taxon>Actinomycetes</taxon>
        <taxon>Pseudonocardiales</taxon>
        <taxon>Pseudonocardiaceae</taxon>
        <taxon>Amycolatopsis</taxon>
    </lineage>
</organism>
<name>A0ABS4PGH9_9PSEU</name>
<evidence type="ECO:0000259" key="4">
    <source>
        <dbReference type="PROSITE" id="PS50901"/>
    </source>
</evidence>
<evidence type="ECO:0000256" key="3">
    <source>
        <dbReference type="PROSITE-ProRule" id="PRU00289"/>
    </source>
</evidence>
<keyword evidence="2 3" id="KW-0067">ATP-binding</keyword>
<evidence type="ECO:0000313" key="6">
    <source>
        <dbReference type="Proteomes" id="UP000741013"/>
    </source>
</evidence>
<dbReference type="InterPro" id="IPR050206">
    <property type="entry name" value="FtsK/SpoIIIE/SftA"/>
</dbReference>
<proteinExistence type="predicted"/>
<feature type="binding site" evidence="3">
    <location>
        <begin position="305"/>
        <end position="312"/>
    </location>
    <ligand>
        <name>ATP</name>
        <dbReference type="ChEBI" id="CHEBI:30616"/>
    </ligand>
</feature>
<dbReference type="PANTHER" id="PTHR22683">
    <property type="entry name" value="SPORULATION PROTEIN RELATED"/>
    <property type="match status" value="1"/>
</dbReference>
<feature type="domain" description="FtsK" evidence="4">
    <location>
        <begin position="37"/>
        <end position="200"/>
    </location>
</feature>
<sequence>MLLELLGVEGPDDSPTLRTAWSTGVDLRTPLGHGESGEPVELDLAAHCVCVGMPGSGKSELVRTVVTGLAVRNSPELVNFLLAGTADGLAALPHVATVARDADQLTDLLDDEIRHRIRLRDSGDIGKAPVLVVVVDEIGEASTRKPLLADSLLRAAQLGDDLRLHLLLTGRTTPSGAMRGLYAFAPCRIALPSATPATDGQILGVPDVAPLPALPGNGYLKSDFTRPPRRFELARVPEGMLARLGELMSVHGNRARPLWPPLGTVTYDVVRERNEGGEIPFALPEEFYSPLELDFADEPHLLVFGERRTGRTSVLRTVLCGIRERYTVAEAVVIVADPRRQLLGLVEPERLLAYASNPAELRTIVSDAVTSIRKRLGQDWHGPDLFFVVDDYDAIPTEADELQPLLELLPYGKQIGLRFIAAGTEAMATKPIVAALEDAPALRLTGKELPGTAPGGRPGLPAVGFAEYVGKPVLVPWHQNSGEPA</sequence>
<dbReference type="InterPro" id="IPR002543">
    <property type="entry name" value="FtsK_dom"/>
</dbReference>
<dbReference type="EMBL" id="JAGGMS010000001">
    <property type="protein sequence ID" value="MBP2178506.1"/>
    <property type="molecule type" value="Genomic_DNA"/>
</dbReference>
<accession>A0ABS4PGH9</accession>
<comment type="caution">
    <text evidence="5">The sequence shown here is derived from an EMBL/GenBank/DDBJ whole genome shotgun (WGS) entry which is preliminary data.</text>
</comment>
<evidence type="ECO:0000256" key="2">
    <source>
        <dbReference type="ARBA" id="ARBA00022840"/>
    </source>
</evidence>
<feature type="domain" description="FtsK" evidence="4">
    <location>
        <begin position="288"/>
        <end position="455"/>
    </location>
</feature>
<reference evidence="5 6" key="1">
    <citation type="submission" date="2021-03" db="EMBL/GenBank/DDBJ databases">
        <title>Sequencing the genomes of 1000 actinobacteria strains.</title>
        <authorList>
            <person name="Klenk H.-P."/>
        </authorList>
    </citation>
    <scope>NUCLEOTIDE SEQUENCE [LARGE SCALE GENOMIC DNA]</scope>
    <source>
        <strain evidence="5 6">DSM 45510</strain>
    </source>
</reference>
<dbReference type="RefSeq" id="WP_209662153.1">
    <property type="nucleotide sequence ID" value="NZ_JAGGMS010000001.1"/>
</dbReference>
<protein>
    <recommendedName>
        <fullName evidence="4">FtsK domain-containing protein</fullName>
    </recommendedName>
</protein>
<dbReference type="PROSITE" id="PS50901">
    <property type="entry name" value="FTSK"/>
    <property type="match status" value="2"/>
</dbReference>
<evidence type="ECO:0000313" key="5">
    <source>
        <dbReference type="EMBL" id="MBP2178506.1"/>
    </source>
</evidence>
<dbReference type="Gene3D" id="3.40.50.300">
    <property type="entry name" value="P-loop containing nucleotide triphosphate hydrolases"/>
    <property type="match status" value="2"/>
</dbReference>
<feature type="binding site" evidence="3">
    <location>
        <begin position="52"/>
        <end position="59"/>
    </location>
    <ligand>
        <name>ATP</name>
        <dbReference type="ChEBI" id="CHEBI:30616"/>
    </ligand>
</feature>
<dbReference type="Pfam" id="PF01580">
    <property type="entry name" value="FtsK_SpoIIIE"/>
    <property type="match status" value="1"/>
</dbReference>
<dbReference type="SUPFAM" id="SSF52540">
    <property type="entry name" value="P-loop containing nucleoside triphosphate hydrolases"/>
    <property type="match status" value="2"/>
</dbReference>
<keyword evidence="1 3" id="KW-0547">Nucleotide-binding</keyword>
<keyword evidence="6" id="KW-1185">Reference proteome</keyword>
<dbReference type="Proteomes" id="UP000741013">
    <property type="component" value="Unassembled WGS sequence"/>
</dbReference>
<dbReference type="PANTHER" id="PTHR22683:SF1">
    <property type="entry name" value="TYPE VII SECRETION SYSTEM PROTEIN ESSC"/>
    <property type="match status" value="1"/>
</dbReference>